<sequence>MEETDTRDILGENAAKLGLAQIQRHLFLCCDQTKPKCCDKEEGLEVWDYLKKRLSELELDRPRADRPGCIFRTKANCLRVCSQGPILLVYPEGVWYGRVNKEAIERIIQEHLIGNQIVTEYAFLRHDLPAISLNCPEEEPETIEENSVKTN</sequence>
<dbReference type="Gene3D" id="3.40.30.10">
    <property type="entry name" value="Glutaredoxin"/>
    <property type="match status" value="1"/>
</dbReference>
<name>A0A0A1VZ37_MICAE</name>
<proteinExistence type="predicted"/>
<accession>A0A0A1VZ37</accession>
<gene>
    <name evidence="1" type="ORF">N44_03111</name>
</gene>
<organism evidence="1 2">
    <name type="scientific">Microcystis aeruginosa NIES-44</name>
    <dbReference type="NCBI Taxonomy" id="449439"/>
    <lineage>
        <taxon>Bacteria</taxon>
        <taxon>Bacillati</taxon>
        <taxon>Cyanobacteriota</taxon>
        <taxon>Cyanophyceae</taxon>
        <taxon>Oscillatoriophycideae</taxon>
        <taxon>Chroococcales</taxon>
        <taxon>Microcystaceae</taxon>
        <taxon>Microcystis</taxon>
    </lineage>
</organism>
<protein>
    <submittedName>
        <fullName evidence="1">Ferredoxin, 2Fe-2S</fullName>
    </submittedName>
</protein>
<dbReference type="SUPFAM" id="SSF52833">
    <property type="entry name" value="Thioredoxin-like"/>
    <property type="match status" value="1"/>
</dbReference>
<dbReference type="EMBL" id="BBPA01000057">
    <property type="protein sequence ID" value="GAL94531.1"/>
    <property type="molecule type" value="Genomic_DNA"/>
</dbReference>
<comment type="caution">
    <text evidence="1">The sequence shown here is derived from an EMBL/GenBank/DDBJ whole genome shotgun (WGS) entry which is preliminary data.</text>
</comment>
<dbReference type="Proteomes" id="UP000030321">
    <property type="component" value="Unassembled WGS sequence"/>
</dbReference>
<evidence type="ECO:0000313" key="1">
    <source>
        <dbReference type="EMBL" id="GAL94531.1"/>
    </source>
</evidence>
<dbReference type="InterPro" id="IPR036249">
    <property type="entry name" value="Thioredoxin-like_sf"/>
</dbReference>
<evidence type="ECO:0000313" key="2">
    <source>
        <dbReference type="Proteomes" id="UP000030321"/>
    </source>
</evidence>
<dbReference type="AlphaFoldDB" id="A0A0A1VZ37"/>
<reference evidence="2" key="1">
    <citation type="journal article" date="2015" name="Genome">
        <title>Whole Genome Sequence of the Non-Microcystin-Producing Microcystis aeruginosa Strain NIES-44.</title>
        <authorList>
            <person name="Okano K."/>
            <person name="Miyata N."/>
            <person name="Ozaki Y."/>
        </authorList>
    </citation>
    <scope>NUCLEOTIDE SEQUENCE [LARGE SCALE GENOMIC DNA]</scope>
    <source>
        <strain evidence="2">NIES-44</strain>
    </source>
</reference>
<dbReference type="RefSeq" id="WP_045360619.1">
    <property type="nucleotide sequence ID" value="NZ_BBPA01000057.1"/>
</dbReference>
<dbReference type="CDD" id="cd02980">
    <property type="entry name" value="TRX_Fd_family"/>
    <property type="match status" value="1"/>
</dbReference>